<dbReference type="RefSeq" id="WP_134359569.1">
    <property type="nucleotide sequence ID" value="NZ_CP038033.1"/>
</dbReference>
<evidence type="ECO:0000313" key="1">
    <source>
        <dbReference type="EMBL" id="QBQ56324.1"/>
    </source>
</evidence>
<name>A0A4P7C3Z3_9GAMM</name>
<accession>A0A4P7C3Z3</accession>
<evidence type="ECO:0000313" key="2">
    <source>
        <dbReference type="Proteomes" id="UP000294325"/>
    </source>
</evidence>
<evidence type="ECO:0008006" key="3">
    <source>
        <dbReference type="Google" id="ProtNLM"/>
    </source>
</evidence>
<protein>
    <recommendedName>
        <fullName evidence="3">Lipocalin-like domain-containing protein</fullName>
    </recommendedName>
</protein>
<organism evidence="1 2">
    <name type="scientific">Nitrosococcus wardiae</name>
    <dbReference type="NCBI Taxonomy" id="1814290"/>
    <lineage>
        <taxon>Bacteria</taxon>
        <taxon>Pseudomonadati</taxon>
        <taxon>Pseudomonadota</taxon>
        <taxon>Gammaproteobacteria</taxon>
        <taxon>Chromatiales</taxon>
        <taxon>Chromatiaceae</taxon>
        <taxon>Nitrosococcus</taxon>
    </lineage>
</organism>
<keyword evidence="2" id="KW-1185">Reference proteome</keyword>
<dbReference type="Proteomes" id="UP000294325">
    <property type="component" value="Chromosome"/>
</dbReference>
<dbReference type="OrthoDB" id="5767739at2"/>
<dbReference type="KEGG" id="nwr:E3U44_18850"/>
<proteinExistence type="predicted"/>
<reference evidence="1 2" key="1">
    <citation type="submission" date="2019-03" db="EMBL/GenBank/DDBJ databases">
        <title>The genome sequence of Nitrosococcus wardiae strain D1FHST reveals the archetypal metabolic capacity of ammonia-oxidizing Gammaproteobacteria.</title>
        <authorList>
            <person name="Wang L."/>
            <person name="Lim C.K."/>
            <person name="Hanson T.E."/>
            <person name="Dang H."/>
            <person name="Klotz M.G."/>
        </authorList>
    </citation>
    <scope>NUCLEOTIDE SEQUENCE [LARGE SCALE GENOMIC DNA]</scope>
    <source>
        <strain evidence="1 2">D1FHS</strain>
    </source>
</reference>
<sequence>MSSRSILGLTFLFLSYIFVGATVYAQAVVKEPSDIVGTWEMEKTAQRQDGSNSNKEFAMWDFHSDGAVEISGYNKFLKQKTTFNKTYKIVEESVIKVKDDLGTTTYKVVEKSNGRMILKGPYGYHFFKRK</sequence>
<gene>
    <name evidence="1" type="ORF">E3U44_18850</name>
</gene>
<dbReference type="EMBL" id="CP038033">
    <property type="protein sequence ID" value="QBQ56324.1"/>
    <property type="molecule type" value="Genomic_DNA"/>
</dbReference>
<dbReference type="AlphaFoldDB" id="A0A4P7C3Z3"/>